<dbReference type="OrthoDB" id="3643at2759"/>
<dbReference type="STRING" id="675120.N1PWD6"/>
<dbReference type="Pfam" id="PF01968">
    <property type="entry name" value="Hydantoinase_A"/>
    <property type="match status" value="1"/>
</dbReference>
<keyword evidence="5" id="KW-1185">Reference proteome</keyword>
<protein>
    <recommendedName>
        <fullName evidence="6">Hydantoinase B/oxoprolinase domain-containing protein</fullName>
    </recommendedName>
</protein>
<dbReference type="GO" id="GO:0017168">
    <property type="term" value="F:5-oxoprolinase (ATP-hydrolyzing) activity"/>
    <property type="evidence" value="ECO:0007669"/>
    <property type="project" value="TreeGrafter"/>
</dbReference>
<dbReference type="HOGENOM" id="CLU_002157_0_0_1"/>
<dbReference type="Pfam" id="PF02538">
    <property type="entry name" value="Hydantoinase_B"/>
    <property type="match status" value="1"/>
</dbReference>
<dbReference type="OMA" id="PVVEFYM"/>
<dbReference type="AlphaFoldDB" id="N1PWD6"/>
<evidence type="ECO:0000259" key="3">
    <source>
        <dbReference type="Pfam" id="PF19278"/>
    </source>
</evidence>
<evidence type="ECO:0000313" key="5">
    <source>
        <dbReference type="Proteomes" id="UP000016933"/>
    </source>
</evidence>
<evidence type="ECO:0008006" key="6">
    <source>
        <dbReference type="Google" id="ProtNLM"/>
    </source>
</evidence>
<dbReference type="GO" id="GO:0006749">
    <property type="term" value="P:glutathione metabolic process"/>
    <property type="evidence" value="ECO:0007669"/>
    <property type="project" value="TreeGrafter"/>
</dbReference>
<dbReference type="InterPro" id="IPR049517">
    <property type="entry name" value="ACX-like_C"/>
</dbReference>
<dbReference type="eggNOG" id="KOG1939">
    <property type="taxonomic scope" value="Eukaryota"/>
</dbReference>
<dbReference type="InterPro" id="IPR003692">
    <property type="entry name" value="Hydantoinase_B"/>
</dbReference>
<dbReference type="InterPro" id="IPR002821">
    <property type="entry name" value="Hydantoinase_A"/>
</dbReference>
<organism evidence="4 5">
    <name type="scientific">Dothistroma septosporum (strain NZE10 / CBS 128990)</name>
    <name type="common">Red band needle blight fungus</name>
    <name type="synonym">Mycosphaerella pini</name>
    <dbReference type="NCBI Taxonomy" id="675120"/>
    <lineage>
        <taxon>Eukaryota</taxon>
        <taxon>Fungi</taxon>
        <taxon>Dikarya</taxon>
        <taxon>Ascomycota</taxon>
        <taxon>Pezizomycotina</taxon>
        <taxon>Dothideomycetes</taxon>
        <taxon>Dothideomycetidae</taxon>
        <taxon>Mycosphaerellales</taxon>
        <taxon>Mycosphaerellaceae</taxon>
        <taxon>Dothistroma</taxon>
    </lineage>
</organism>
<proteinExistence type="predicted"/>
<sequence>MANAGTRIAIDRGGTFDHEEQVACIARKLGFRVSVSSELQTMAKVVPRAQSAVADAYLSPIMEAYLRSFRKGFKDGGLVSFAKFAGLRGVLSGPAGGVVGIARSCYDERDATPVLGFDMDGTSTDVARYAGSLEHIFESTIAQVTIQTPQLNVNTVAAGGGSILSWENGLFKVGLQSAGANPHPASYGKGGPLTVTDANLFLGRIIRESFPRPLDLEVVTQKFAELTAIVNQEKADKGTLSPEDVALGFIAIANATMTRPIPTLSEGRGFETGAHILWSFGGAGGQHAVSIARELGIQRALVPKYSSILSAYGMALAEVVVGNQEPEACTFSEAAIAHLEALFIRLCAAGVDGLISQGFSADQGSDTALMIPQPEDGLKSFGQSFTTRHHQEFGFTQPRVILVDDVRVRSVAKSIQVKLSSPFEELKRAQMSPPVSPTPADSARRVFFDNHGWTQTAVHSLKGLTRGTRIQGPAMIIDNTQTIVVDPASSAIILPEHVALEIWGIEMADIETDQPDPIQLSVFGHRFMSVAEQMGQTTQKTSISVNIKERLDYSCAMFSADGGLVANAPHIPGHRGSMSYAIAYQAKLYKPGELRPGDVLLSNHPCSGGTHLPDLTVTTPVFDNDQNPQEILFFVANRGVAVEGFKMVKEGLFDEAGSTEILYDIPASYPGCSGTRTLRDNIADLKAAIASNNRGIQLIQALCAVDYIDYGTSLALKIEIDSESGSAVFDFTGTGPEQPELSTSYRYCLRSMISSDIPLNQGCLASIKLAATVGSNVETSQRIVDLVFKAFRAAAASQGTCNNLTFGYGGKHPETGVETKGFGYYETIAGGSGESGVHTCITNTRMSDPEIFEKRYIVILHEFSIRKGSGGDGLNRGGDGCIRDIEFRRPVQVSILSERRVIAPYGMAGGDEGQRGLNIWVRKYDDGSTRTISLGGKATTPMNAGDHIIVMTPGGGGYG</sequence>
<feature type="domain" description="Acetophenone carboxylase-like C-terminal" evidence="3">
    <location>
        <begin position="425"/>
        <end position="492"/>
    </location>
</feature>
<accession>N1PWD6</accession>
<name>N1PWD6_DOTSN</name>
<dbReference type="EMBL" id="KB446536">
    <property type="protein sequence ID" value="EME47293.1"/>
    <property type="molecule type" value="Genomic_DNA"/>
</dbReference>
<dbReference type="PANTHER" id="PTHR11365">
    <property type="entry name" value="5-OXOPROLINASE RELATED"/>
    <property type="match status" value="1"/>
</dbReference>
<gene>
    <name evidence="4" type="ORF">DOTSEDRAFT_85813</name>
</gene>
<evidence type="ECO:0000313" key="4">
    <source>
        <dbReference type="EMBL" id="EME47293.1"/>
    </source>
</evidence>
<feature type="domain" description="Hydantoinase B/oxoprolinase" evidence="2">
    <location>
        <begin position="704"/>
        <end position="959"/>
    </location>
</feature>
<reference evidence="4 5" key="2">
    <citation type="journal article" date="2012" name="PLoS Pathog.">
        <title>Diverse lifestyles and strategies of plant pathogenesis encoded in the genomes of eighteen Dothideomycetes fungi.</title>
        <authorList>
            <person name="Ohm R.A."/>
            <person name="Feau N."/>
            <person name="Henrissat B."/>
            <person name="Schoch C.L."/>
            <person name="Horwitz B.A."/>
            <person name="Barry K.W."/>
            <person name="Condon B.J."/>
            <person name="Copeland A.C."/>
            <person name="Dhillon B."/>
            <person name="Glaser F."/>
            <person name="Hesse C.N."/>
            <person name="Kosti I."/>
            <person name="LaButti K."/>
            <person name="Lindquist E.A."/>
            <person name="Lucas S."/>
            <person name="Salamov A.A."/>
            <person name="Bradshaw R.E."/>
            <person name="Ciuffetti L."/>
            <person name="Hamelin R.C."/>
            <person name="Kema G.H.J."/>
            <person name="Lawrence C."/>
            <person name="Scott J.A."/>
            <person name="Spatafora J.W."/>
            <person name="Turgeon B.G."/>
            <person name="de Wit P.J.G.M."/>
            <person name="Zhong S."/>
            <person name="Goodwin S.B."/>
            <person name="Grigoriev I.V."/>
        </authorList>
    </citation>
    <scope>NUCLEOTIDE SEQUENCE [LARGE SCALE GENOMIC DNA]</scope>
    <source>
        <strain evidence="5">NZE10 / CBS 128990</strain>
    </source>
</reference>
<dbReference type="Pfam" id="PF19278">
    <property type="entry name" value="Hydant_A_C"/>
    <property type="match status" value="1"/>
</dbReference>
<dbReference type="GO" id="GO:0005829">
    <property type="term" value="C:cytosol"/>
    <property type="evidence" value="ECO:0007669"/>
    <property type="project" value="TreeGrafter"/>
</dbReference>
<evidence type="ECO:0000259" key="1">
    <source>
        <dbReference type="Pfam" id="PF01968"/>
    </source>
</evidence>
<dbReference type="Proteomes" id="UP000016933">
    <property type="component" value="Unassembled WGS sequence"/>
</dbReference>
<reference evidence="5" key="1">
    <citation type="journal article" date="2012" name="PLoS Genet.">
        <title>The genomes of the fungal plant pathogens Cladosporium fulvum and Dothistroma septosporum reveal adaptation to different hosts and lifestyles but also signatures of common ancestry.</title>
        <authorList>
            <person name="de Wit P.J.G.M."/>
            <person name="van der Burgt A."/>
            <person name="Oekmen B."/>
            <person name="Stergiopoulos I."/>
            <person name="Abd-Elsalam K.A."/>
            <person name="Aerts A.L."/>
            <person name="Bahkali A.H."/>
            <person name="Beenen H.G."/>
            <person name="Chettri P."/>
            <person name="Cox M.P."/>
            <person name="Datema E."/>
            <person name="de Vries R.P."/>
            <person name="Dhillon B."/>
            <person name="Ganley A.R."/>
            <person name="Griffiths S.A."/>
            <person name="Guo Y."/>
            <person name="Hamelin R.C."/>
            <person name="Henrissat B."/>
            <person name="Kabir M.S."/>
            <person name="Jashni M.K."/>
            <person name="Kema G."/>
            <person name="Klaubauf S."/>
            <person name="Lapidus A."/>
            <person name="Levasseur A."/>
            <person name="Lindquist E."/>
            <person name="Mehrabi R."/>
            <person name="Ohm R.A."/>
            <person name="Owen T.J."/>
            <person name="Salamov A."/>
            <person name="Schwelm A."/>
            <person name="Schijlen E."/>
            <person name="Sun H."/>
            <person name="van den Burg H.A."/>
            <person name="van Ham R.C.H.J."/>
            <person name="Zhang S."/>
            <person name="Goodwin S.B."/>
            <person name="Grigoriev I.V."/>
            <person name="Collemare J."/>
            <person name="Bradshaw R.E."/>
        </authorList>
    </citation>
    <scope>NUCLEOTIDE SEQUENCE [LARGE SCALE GENOMIC DNA]</scope>
    <source>
        <strain evidence="5">NZE10 / CBS 128990</strain>
    </source>
</reference>
<dbReference type="PANTHER" id="PTHR11365:SF9">
    <property type="entry name" value="5-OXOPROLINASE"/>
    <property type="match status" value="1"/>
</dbReference>
<evidence type="ECO:0000259" key="2">
    <source>
        <dbReference type="Pfam" id="PF02538"/>
    </source>
</evidence>
<dbReference type="InterPro" id="IPR045079">
    <property type="entry name" value="Oxoprolinase-like"/>
</dbReference>
<feature type="domain" description="Hydantoinase A/oxoprolinase" evidence="1">
    <location>
        <begin position="48"/>
        <end position="320"/>
    </location>
</feature>